<dbReference type="RefSeq" id="WP_175013644.1">
    <property type="nucleotide sequence ID" value="NZ_CABVQN010000019.1"/>
</dbReference>
<protein>
    <submittedName>
        <fullName evidence="1">Uncharacterized protein</fullName>
    </submittedName>
</protein>
<organism evidence="1 2">
    <name type="scientific">Burkholderia lata (strain ATCC 17760 / DSM 23089 / LMG 22485 / NCIMB 9086 / R18194 / 383)</name>
    <dbReference type="NCBI Taxonomy" id="482957"/>
    <lineage>
        <taxon>Bacteria</taxon>
        <taxon>Pseudomonadati</taxon>
        <taxon>Pseudomonadota</taxon>
        <taxon>Betaproteobacteria</taxon>
        <taxon>Burkholderiales</taxon>
        <taxon>Burkholderiaceae</taxon>
        <taxon>Burkholderia</taxon>
        <taxon>Burkholderia cepacia complex</taxon>
    </lineage>
</organism>
<name>A0A6P2YMJ8_BURL3</name>
<evidence type="ECO:0000313" key="2">
    <source>
        <dbReference type="Proteomes" id="UP000494110"/>
    </source>
</evidence>
<dbReference type="AlphaFoldDB" id="A0A6P2YMJ8"/>
<gene>
    <name evidence="1" type="ORF">BLA39750_03921</name>
</gene>
<proteinExistence type="predicted"/>
<sequence>MVFFACSRIGVTAFESLWRDNKAHRLWVDAGVLTEEEMAALRSTGMHVTNFTGHARAGDAHETVRAVAVIQEHHPAEPIWIEAA</sequence>
<reference evidence="1 2" key="1">
    <citation type="submission" date="2019-09" db="EMBL/GenBank/DDBJ databases">
        <authorList>
            <person name="Depoorter E."/>
        </authorList>
    </citation>
    <scope>NUCLEOTIDE SEQUENCE [LARGE SCALE GENOMIC DNA]</scope>
    <source>
        <strain evidence="1">R-39750</strain>
    </source>
</reference>
<evidence type="ECO:0000313" key="1">
    <source>
        <dbReference type="EMBL" id="VWD20996.1"/>
    </source>
</evidence>
<dbReference type="EMBL" id="CABVQN010000019">
    <property type="protein sequence ID" value="VWD20996.1"/>
    <property type="molecule type" value="Genomic_DNA"/>
</dbReference>
<dbReference type="Proteomes" id="UP000494110">
    <property type="component" value="Unassembled WGS sequence"/>
</dbReference>
<accession>A0A6P2YMJ8</accession>